<reference evidence="2" key="2">
    <citation type="submission" date="2015-01" db="EMBL/GenBank/DDBJ databases">
        <title>Evolutionary Origins and Diversification of the Mycorrhizal Mutualists.</title>
        <authorList>
            <consortium name="DOE Joint Genome Institute"/>
            <consortium name="Mycorrhizal Genomics Consortium"/>
            <person name="Kohler A."/>
            <person name="Kuo A."/>
            <person name="Nagy L.G."/>
            <person name="Floudas D."/>
            <person name="Copeland A."/>
            <person name="Barry K.W."/>
            <person name="Cichocki N."/>
            <person name="Veneault-Fourrey C."/>
            <person name="LaButti K."/>
            <person name="Lindquist E.A."/>
            <person name="Lipzen A."/>
            <person name="Lundell T."/>
            <person name="Morin E."/>
            <person name="Murat C."/>
            <person name="Riley R."/>
            <person name="Ohm R."/>
            <person name="Sun H."/>
            <person name="Tunlid A."/>
            <person name="Henrissat B."/>
            <person name="Grigoriev I.V."/>
            <person name="Hibbett D.S."/>
            <person name="Martin F."/>
        </authorList>
    </citation>
    <scope>NUCLEOTIDE SEQUENCE [LARGE SCALE GENOMIC DNA]</scope>
    <source>
        <strain evidence="2">F 1598</strain>
    </source>
</reference>
<gene>
    <name evidence="1" type="ORF">PILCRDRAFT_827179</name>
</gene>
<reference evidence="1 2" key="1">
    <citation type="submission" date="2014-04" db="EMBL/GenBank/DDBJ databases">
        <authorList>
            <consortium name="DOE Joint Genome Institute"/>
            <person name="Kuo A."/>
            <person name="Tarkka M."/>
            <person name="Buscot F."/>
            <person name="Kohler A."/>
            <person name="Nagy L.G."/>
            <person name="Floudas D."/>
            <person name="Copeland A."/>
            <person name="Barry K.W."/>
            <person name="Cichocki N."/>
            <person name="Veneault-Fourrey C."/>
            <person name="LaButti K."/>
            <person name="Lindquist E.A."/>
            <person name="Lipzen A."/>
            <person name="Lundell T."/>
            <person name="Morin E."/>
            <person name="Murat C."/>
            <person name="Sun H."/>
            <person name="Tunlid A."/>
            <person name="Henrissat B."/>
            <person name="Grigoriev I.V."/>
            <person name="Hibbett D.S."/>
            <person name="Martin F."/>
            <person name="Nordberg H.P."/>
            <person name="Cantor M.N."/>
            <person name="Hua S.X."/>
        </authorList>
    </citation>
    <scope>NUCLEOTIDE SEQUENCE [LARGE SCALE GENOMIC DNA]</scope>
    <source>
        <strain evidence="1 2">F 1598</strain>
    </source>
</reference>
<sequence length="80" mass="8957">MEPKQILSCPKGKFQRNIQIHLFYTEICVTTQEAVLSMLATSLLDSTTNSVETRVCVSVLVPSRTRPLVELTRSAMKRGC</sequence>
<accession>A0A0C3ESC9</accession>
<protein>
    <submittedName>
        <fullName evidence="1">Uncharacterized protein</fullName>
    </submittedName>
</protein>
<dbReference type="Proteomes" id="UP000054166">
    <property type="component" value="Unassembled WGS sequence"/>
</dbReference>
<keyword evidence="2" id="KW-1185">Reference proteome</keyword>
<dbReference type="EMBL" id="KN833046">
    <property type="protein sequence ID" value="KIM75475.1"/>
    <property type="molecule type" value="Genomic_DNA"/>
</dbReference>
<dbReference type="InParanoid" id="A0A0C3ESC9"/>
<name>A0A0C3ESC9_PILCF</name>
<proteinExistence type="predicted"/>
<dbReference type="AlphaFoldDB" id="A0A0C3ESC9"/>
<dbReference type="HOGENOM" id="CLU_2590624_0_0_1"/>
<organism evidence="1 2">
    <name type="scientific">Piloderma croceum (strain F 1598)</name>
    <dbReference type="NCBI Taxonomy" id="765440"/>
    <lineage>
        <taxon>Eukaryota</taxon>
        <taxon>Fungi</taxon>
        <taxon>Dikarya</taxon>
        <taxon>Basidiomycota</taxon>
        <taxon>Agaricomycotina</taxon>
        <taxon>Agaricomycetes</taxon>
        <taxon>Agaricomycetidae</taxon>
        <taxon>Atheliales</taxon>
        <taxon>Atheliaceae</taxon>
        <taxon>Piloderma</taxon>
    </lineage>
</organism>
<evidence type="ECO:0000313" key="1">
    <source>
        <dbReference type="EMBL" id="KIM75475.1"/>
    </source>
</evidence>
<evidence type="ECO:0000313" key="2">
    <source>
        <dbReference type="Proteomes" id="UP000054166"/>
    </source>
</evidence>